<reference evidence="1" key="1">
    <citation type="journal article" date="2023" name="G3 (Bethesda)">
        <title>Whole genome assemblies of Zophobas morio and Tenebrio molitor.</title>
        <authorList>
            <person name="Kaur S."/>
            <person name="Stinson S.A."/>
            <person name="diCenzo G.C."/>
        </authorList>
    </citation>
    <scope>NUCLEOTIDE SEQUENCE</scope>
    <source>
        <strain evidence="1">QUZm001</strain>
    </source>
</reference>
<proteinExistence type="predicted"/>
<protein>
    <submittedName>
        <fullName evidence="1">Uncharacterized protein</fullName>
    </submittedName>
</protein>
<keyword evidence="2" id="KW-1185">Reference proteome</keyword>
<name>A0AA38MHL9_9CUCU</name>
<dbReference type="EMBL" id="JALNTZ010000004">
    <property type="protein sequence ID" value="KAJ3656826.1"/>
    <property type="molecule type" value="Genomic_DNA"/>
</dbReference>
<evidence type="ECO:0000313" key="2">
    <source>
        <dbReference type="Proteomes" id="UP001168821"/>
    </source>
</evidence>
<accession>A0AA38MHL9</accession>
<dbReference type="AlphaFoldDB" id="A0AA38MHL9"/>
<gene>
    <name evidence="1" type="ORF">Zmor_015871</name>
</gene>
<sequence length="167" mass="19282">MFVAFCALSRSVLPPPCGNKSENKEFSGKRGRRSRFIAQTFSRRSRHTQEDDDVAEMHPYKVGVAFHFVLALSLPARNFANSSPDRRCFLSPSSLLQMPSELDLLPLKRRRYVCITKLRDLLRAVPTTSSPEYLWTWTAPLSGCRKTLMQRMTMGLFDERFRCGQRF</sequence>
<organism evidence="1 2">
    <name type="scientific">Zophobas morio</name>
    <dbReference type="NCBI Taxonomy" id="2755281"/>
    <lineage>
        <taxon>Eukaryota</taxon>
        <taxon>Metazoa</taxon>
        <taxon>Ecdysozoa</taxon>
        <taxon>Arthropoda</taxon>
        <taxon>Hexapoda</taxon>
        <taxon>Insecta</taxon>
        <taxon>Pterygota</taxon>
        <taxon>Neoptera</taxon>
        <taxon>Endopterygota</taxon>
        <taxon>Coleoptera</taxon>
        <taxon>Polyphaga</taxon>
        <taxon>Cucujiformia</taxon>
        <taxon>Tenebrionidae</taxon>
        <taxon>Zophobas</taxon>
    </lineage>
</organism>
<comment type="caution">
    <text evidence="1">The sequence shown here is derived from an EMBL/GenBank/DDBJ whole genome shotgun (WGS) entry which is preliminary data.</text>
</comment>
<evidence type="ECO:0000313" key="1">
    <source>
        <dbReference type="EMBL" id="KAJ3656826.1"/>
    </source>
</evidence>
<dbReference type="Proteomes" id="UP001168821">
    <property type="component" value="Unassembled WGS sequence"/>
</dbReference>